<feature type="compositionally biased region" description="Basic and acidic residues" evidence="7">
    <location>
        <begin position="423"/>
        <end position="432"/>
    </location>
</feature>
<evidence type="ECO:0000256" key="6">
    <source>
        <dbReference type="ARBA" id="ARBA00023242"/>
    </source>
</evidence>
<dbReference type="Pfam" id="PF04925">
    <property type="entry name" value="SHQ1"/>
    <property type="match status" value="1"/>
</dbReference>
<dbReference type="STRING" id="7994.ENSAMXP00000028321"/>
<dbReference type="InterPro" id="IPR008978">
    <property type="entry name" value="HSP20-like_chaperone"/>
</dbReference>
<dbReference type="Ensembl" id="ENSAMXT00000036381.1">
    <property type="protein sequence ID" value="ENSAMXP00000028321.1"/>
    <property type="gene ID" value="ENSAMXG00000043822.1"/>
</dbReference>
<dbReference type="Proteomes" id="UP000018467">
    <property type="component" value="Unassembled WGS sequence"/>
</dbReference>
<evidence type="ECO:0000256" key="4">
    <source>
        <dbReference type="ARBA" id="ARBA00013750"/>
    </source>
</evidence>
<dbReference type="InterPro" id="IPR007009">
    <property type="entry name" value="Shq1_C"/>
</dbReference>
<dbReference type="Bgee" id="ENSAMXG00000043822">
    <property type="expression patterns" value="Expressed in testis and 14 other cell types or tissues"/>
</dbReference>
<protein>
    <recommendedName>
        <fullName evidence="4">Protein SHQ1 homolog</fullName>
    </recommendedName>
</protein>
<reference evidence="10" key="1">
    <citation type="submission" date="2013-03" db="EMBL/GenBank/DDBJ databases">
        <authorList>
            <person name="Jeffery W."/>
            <person name="Warren W."/>
            <person name="Wilson R.K."/>
        </authorList>
    </citation>
    <scope>NUCLEOTIDE SEQUENCE</scope>
    <source>
        <strain evidence="10">female</strain>
    </source>
</reference>
<dbReference type="Pfam" id="PF21413">
    <property type="entry name" value="SHQ1-like_CS"/>
    <property type="match status" value="1"/>
</dbReference>
<sequence length="565" mass="64613">MITPAFELSQDPDYLTLVIRVPYTRTSEFDVYIDGEDFKFYAKPYFLRLTLPGRIVQDGREKASFDIDKGLFTMRVPKETAGQDFEGLQMLTSLLAPKGCRSAKPLVEDVGMDEDEDEDEDEEEDFDWQVEQEPYVESSEDDLKKLQKYGFGNLRTGVFSRLQEELSDVIDLEDPENSTPAMRRSSRLNAETTIFCADHYLCDLYEGEETRQIHLEFKPWWSELKPDADLSEPAVIFTDDETEEQMRKFTNRSYLLDKATRHQVWLGLVDVILAYVYDVRTTEGEHNVESAWTIRKLSGTLSWLETYHSVQEVLVSFGRRVLCYPLHRHFSLITTAVRDAAHIFQCGKACVLKCLLSIHKIFRENEPAYNPQRPLTSQTTASRHVVALADPLRKSELQKDHLDLELIILEKAAELVVEEEEEEKKKERKEEETSSSSSSEEEEEEDSTSSSEEEEEEEEEEEKEAEKDNSSVFQSSETQERRDQLIQELSERMEEGLSSQRPAGDASPSSAATAAGGGGGRTSRALVDISGQSQSCRKTLNIVDTEDLDSDDEEDEYEEKKTANH</sequence>
<dbReference type="Gene3D" id="2.60.40.790">
    <property type="match status" value="1"/>
</dbReference>
<proteinExistence type="inferred from homology"/>
<dbReference type="AlphaFoldDB" id="A0A3B1IF66"/>
<keyword evidence="10" id="KW-1185">Reference proteome</keyword>
<feature type="region of interest" description="Disordered" evidence="7">
    <location>
        <begin position="417"/>
        <end position="565"/>
    </location>
</feature>
<organism evidence="9 10">
    <name type="scientific">Astyanax mexicanus</name>
    <name type="common">Blind cave fish</name>
    <name type="synonym">Astyanax fasciatus mexicanus</name>
    <dbReference type="NCBI Taxonomy" id="7994"/>
    <lineage>
        <taxon>Eukaryota</taxon>
        <taxon>Metazoa</taxon>
        <taxon>Chordata</taxon>
        <taxon>Craniata</taxon>
        <taxon>Vertebrata</taxon>
        <taxon>Euteleostomi</taxon>
        <taxon>Actinopterygii</taxon>
        <taxon>Neopterygii</taxon>
        <taxon>Teleostei</taxon>
        <taxon>Ostariophysi</taxon>
        <taxon>Characiformes</taxon>
        <taxon>Characoidei</taxon>
        <taxon>Acestrorhamphidae</taxon>
        <taxon>Acestrorhamphinae</taxon>
        <taxon>Astyanax</taxon>
    </lineage>
</organism>
<evidence type="ECO:0000313" key="9">
    <source>
        <dbReference type="Ensembl" id="ENSAMXP00000028321.1"/>
    </source>
</evidence>
<evidence type="ECO:0000313" key="10">
    <source>
        <dbReference type="Proteomes" id="UP000018467"/>
    </source>
</evidence>
<comment type="subcellular location">
    <subcellularLocation>
        <location evidence="1">Cytoplasm</location>
        <location evidence="1">Cytosol</location>
    </subcellularLocation>
    <subcellularLocation>
        <location evidence="2">Nucleus</location>
        <location evidence="2">Nucleoplasm</location>
    </subcellularLocation>
</comment>
<comment type="similarity">
    <text evidence="3">Belongs to the SHQ1 family.</text>
</comment>
<feature type="domain" description="CS" evidence="8">
    <location>
        <begin position="1"/>
        <end position="89"/>
    </location>
</feature>
<dbReference type="InParanoid" id="A0A3B1IF66"/>
<evidence type="ECO:0000256" key="1">
    <source>
        <dbReference type="ARBA" id="ARBA00004514"/>
    </source>
</evidence>
<dbReference type="GO" id="GO:0005829">
    <property type="term" value="C:cytosol"/>
    <property type="evidence" value="ECO:0007669"/>
    <property type="project" value="UniProtKB-SubCell"/>
</dbReference>
<dbReference type="FunFam" id="2.60.40.790:FF:000022">
    <property type="entry name" value="Protein SHQ1 homolog"/>
    <property type="match status" value="1"/>
</dbReference>
<reference evidence="9" key="3">
    <citation type="submission" date="2025-08" db="UniProtKB">
        <authorList>
            <consortium name="Ensembl"/>
        </authorList>
    </citation>
    <scope>IDENTIFICATION</scope>
</reference>
<dbReference type="PANTHER" id="PTHR12967">
    <property type="entry name" value="PROTEIN SHQ1 HOMOLOG"/>
    <property type="match status" value="1"/>
</dbReference>
<dbReference type="SUPFAM" id="SSF49764">
    <property type="entry name" value="HSP20-like chaperones"/>
    <property type="match status" value="1"/>
</dbReference>
<accession>A0A3B1IF66</accession>
<evidence type="ECO:0000256" key="2">
    <source>
        <dbReference type="ARBA" id="ARBA00004642"/>
    </source>
</evidence>
<dbReference type="InterPro" id="IPR007052">
    <property type="entry name" value="CS_dom"/>
</dbReference>
<feature type="compositionally biased region" description="Acidic residues" evidence="7">
    <location>
        <begin position="439"/>
        <end position="463"/>
    </location>
</feature>
<dbReference type="InterPro" id="IPR048696">
    <property type="entry name" value="SHQ1-like_CS"/>
</dbReference>
<dbReference type="GeneTree" id="ENSGT00390000007605"/>
<dbReference type="GO" id="GO:0051082">
    <property type="term" value="F:unfolded protein binding"/>
    <property type="evidence" value="ECO:0007669"/>
    <property type="project" value="TreeGrafter"/>
</dbReference>
<dbReference type="PANTHER" id="PTHR12967:SF0">
    <property type="entry name" value="PROTEIN SHQ1 HOMOLOG"/>
    <property type="match status" value="1"/>
</dbReference>
<dbReference type="GO" id="GO:0005654">
    <property type="term" value="C:nucleoplasm"/>
    <property type="evidence" value="ECO:0007669"/>
    <property type="project" value="UniProtKB-SubCell"/>
</dbReference>
<feature type="compositionally biased region" description="Acidic residues" evidence="7">
    <location>
        <begin position="544"/>
        <end position="557"/>
    </location>
</feature>
<feature type="compositionally biased region" description="Basic and acidic residues" evidence="7">
    <location>
        <begin position="478"/>
        <end position="495"/>
    </location>
</feature>
<dbReference type="PROSITE" id="PS51203">
    <property type="entry name" value="CS"/>
    <property type="match status" value="1"/>
</dbReference>
<name>A0A3B1IF66_ASTMX</name>
<feature type="compositionally biased region" description="Low complexity" evidence="7">
    <location>
        <begin position="502"/>
        <end position="514"/>
    </location>
</feature>
<evidence type="ECO:0000259" key="8">
    <source>
        <dbReference type="PROSITE" id="PS51203"/>
    </source>
</evidence>
<reference evidence="9" key="4">
    <citation type="submission" date="2025-09" db="UniProtKB">
        <authorList>
            <consortium name="Ensembl"/>
        </authorList>
    </citation>
    <scope>IDENTIFICATION</scope>
</reference>
<keyword evidence="5" id="KW-0963">Cytoplasm</keyword>
<evidence type="ECO:0000256" key="7">
    <source>
        <dbReference type="SAM" id="MobiDB-lite"/>
    </source>
</evidence>
<dbReference type="FunCoup" id="A0A3B1IF66">
    <property type="interactions" value="439"/>
</dbReference>
<dbReference type="InterPro" id="IPR039742">
    <property type="entry name" value="Shq1"/>
</dbReference>
<evidence type="ECO:0000256" key="5">
    <source>
        <dbReference type="ARBA" id="ARBA00022490"/>
    </source>
</evidence>
<evidence type="ECO:0000256" key="3">
    <source>
        <dbReference type="ARBA" id="ARBA00005607"/>
    </source>
</evidence>
<reference evidence="10" key="2">
    <citation type="journal article" date="2014" name="Nat. Commun.">
        <title>The cavefish genome reveals candidate genes for eye loss.</title>
        <authorList>
            <person name="McGaugh S.E."/>
            <person name="Gross J.B."/>
            <person name="Aken B."/>
            <person name="Blin M."/>
            <person name="Borowsky R."/>
            <person name="Chalopin D."/>
            <person name="Hinaux H."/>
            <person name="Jeffery W.R."/>
            <person name="Keene A."/>
            <person name="Ma L."/>
            <person name="Minx P."/>
            <person name="Murphy D."/>
            <person name="O'Quin K.E."/>
            <person name="Retaux S."/>
            <person name="Rohner N."/>
            <person name="Searle S.M."/>
            <person name="Stahl B.A."/>
            <person name="Tabin C."/>
            <person name="Volff J.N."/>
            <person name="Yoshizawa M."/>
            <person name="Warren W.C."/>
        </authorList>
    </citation>
    <scope>NUCLEOTIDE SEQUENCE [LARGE SCALE GENOMIC DNA]</scope>
    <source>
        <strain evidence="10">female</strain>
    </source>
</reference>
<keyword evidence="6" id="KW-0539">Nucleus</keyword>
<dbReference type="GO" id="GO:0000493">
    <property type="term" value="P:box H/ACA snoRNP assembly"/>
    <property type="evidence" value="ECO:0007669"/>
    <property type="project" value="InterPro"/>
</dbReference>